<accession>A0ABT2N6R2</accession>
<dbReference type="Gene3D" id="2.20.28.10">
    <property type="match status" value="1"/>
</dbReference>
<dbReference type="PROSITE" id="PS00202">
    <property type="entry name" value="RUBREDOXIN"/>
    <property type="match status" value="1"/>
</dbReference>
<dbReference type="PANTHER" id="PTHR47627:SF1">
    <property type="entry name" value="RUBREDOXIN-1-RELATED"/>
    <property type="match status" value="1"/>
</dbReference>
<keyword evidence="9" id="KW-1185">Reference proteome</keyword>
<organism evidence="8 9">
    <name type="scientific">Laspinema olomoucense D3b</name>
    <dbReference type="NCBI Taxonomy" id="2953688"/>
    <lineage>
        <taxon>Bacteria</taxon>
        <taxon>Bacillati</taxon>
        <taxon>Cyanobacteriota</taxon>
        <taxon>Cyanophyceae</taxon>
        <taxon>Oscillatoriophycideae</taxon>
        <taxon>Oscillatoriales</taxon>
        <taxon>Laspinemataceae</taxon>
        <taxon>Laspinema</taxon>
        <taxon>Laspinema olomoucense</taxon>
    </lineage>
</organism>
<evidence type="ECO:0000256" key="2">
    <source>
        <dbReference type="ARBA" id="ARBA00022448"/>
    </source>
</evidence>
<gene>
    <name evidence="8" type="ORF">NG792_07370</name>
</gene>
<dbReference type="InterPro" id="IPR024935">
    <property type="entry name" value="Rubredoxin_dom"/>
</dbReference>
<evidence type="ECO:0000256" key="5">
    <source>
        <dbReference type="ARBA" id="ARBA00023004"/>
    </source>
</evidence>
<evidence type="ECO:0000256" key="1">
    <source>
        <dbReference type="ARBA" id="ARBA00005337"/>
    </source>
</evidence>
<dbReference type="EMBL" id="JAMXFA010000007">
    <property type="protein sequence ID" value="MCT7977519.1"/>
    <property type="molecule type" value="Genomic_DNA"/>
</dbReference>
<dbReference type="CDD" id="cd00730">
    <property type="entry name" value="rubredoxin"/>
    <property type="match status" value="1"/>
</dbReference>
<dbReference type="PIRSF" id="PIRSF000071">
    <property type="entry name" value="Rubredoxin"/>
    <property type="match status" value="1"/>
</dbReference>
<name>A0ABT2N6R2_9CYAN</name>
<comment type="similarity">
    <text evidence="1 6">Belongs to the rubredoxin family.</text>
</comment>
<dbReference type="Pfam" id="PF00301">
    <property type="entry name" value="Rubredoxin"/>
    <property type="match status" value="1"/>
</dbReference>
<keyword evidence="4 6" id="KW-0249">Electron transport</keyword>
<comment type="caution">
    <text evidence="8">The sequence shown here is derived from an EMBL/GenBank/DDBJ whole genome shotgun (WGS) entry which is preliminary data.</text>
</comment>
<dbReference type="NCBIfam" id="NF045768">
    <property type="entry name" value="RubredRD"/>
    <property type="match status" value="1"/>
</dbReference>
<reference evidence="8 9" key="1">
    <citation type="journal article" date="2022" name="Front. Microbiol.">
        <title>High genomic differentiation and limited gene flow indicate recent cryptic speciation within the genus Laspinema (cyanobacteria).</title>
        <authorList>
            <person name="Stanojkovic A."/>
            <person name="Skoupy S."/>
            <person name="Skaloud P."/>
            <person name="Dvorak P."/>
        </authorList>
    </citation>
    <scope>NUCLEOTIDE SEQUENCE [LARGE SCALE GENOMIC DNA]</scope>
    <source>
        <strain evidence="8 9">D3b</strain>
    </source>
</reference>
<evidence type="ECO:0000256" key="3">
    <source>
        <dbReference type="ARBA" id="ARBA00022723"/>
    </source>
</evidence>
<evidence type="ECO:0000313" key="8">
    <source>
        <dbReference type="EMBL" id="MCT7977519.1"/>
    </source>
</evidence>
<dbReference type="PROSITE" id="PS50903">
    <property type="entry name" value="RUBREDOXIN_LIKE"/>
    <property type="match status" value="1"/>
</dbReference>
<dbReference type="Proteomes" id="UP001525961">
    <property type="component" value="Unassembled WGS sequence"/>
</dbReference>
<dbReference type="InterPro" id="IPR024922">
    <property type="entry name" value="Rubredoxin"/>
</dbReference>
<sequence length="54" mass="6028">MQQYRCNTCGYVYNPEEGDPESGISPGTAFEDIPEDWVCPVCGVHKEDFEPSAE</sequence>
<dbReference type="PRINTS" id="PR00163">
    <property type="entry name" value="RUBREDOXIN"/>
</dbReference>
<evidence type="ECO:0000313" key="9">
    <source>
        <dbReference type="Proteomes" id="UP001525961"/>
    </source>
</evidence>
<proteinExistence type="inferred from homology"/>
<comment type="cofactor">
    <cofactor evidence="6">
        <name>Fe(3+)</name>
        <dbReference type="ChEBI" id="CHEBI:29034"/>
    </cofactor>
    <text evidence="6">Binds 1 Fe(3+) ion per subunit.</text>
</comment>
<keyword evidence="2 6" id="KW-0813">Transport</keyword>
<evidence type="ECO:0000256" key="6">
    <source>
        <dbReference type="PIRNR" id="PIRNR000071"/>
    </source>
</evidence>
<protein>
    <recommendedName>
        <fullName evidence="6">Rubredoxin</fullName>
    </recommendedName>
</protein>
<keyword evidence="3 6" id="KW-0479">Metal-binding</keyword>
<evidence type="ECO:0000256" key="4">
    <source>
        <dbReference type="ARBA" id="ARBA00022982"/>
    </source>
</evidence>
<dbReference type="RefSeq" id="WP_261196732.1">
    <property type="nucleotide sequence ID" value="NZ_JAMXFA010000007.1"/>
</dbReference>
<dbReference type="PANTHER" id="PTHR47627">
    <property type="entry name" value="RUBREDOXIN"/>
    <property type="match status" value="1"/>
</dbReference>
<dbReference type="InterPro" id="IPR024934">
    <property type="entry name" value="Rubredoxin-like_dom"/>
</dbReference>
<feature type="domain" description="Rubredoxin-like" evidence="7">
    <location>
        <begin position="1"/>
        <end position="52"/>
    </location>
</feature>
<dbReference type="InterPro" id="IPR050526">
    <property type="entry name" value="Rubredoxin_ET"/>
</dbReference>
<dbReference type="InterPro" id="IPR018527">
    <property type="entry name" value="Rubredoxin_Fe_BS"/>
</dbReference>
<evidence type="ECO:0000259" key="7">
    <source>
        <dbReference type="PROSITE" id="PS50903"/>
    </source>
</evidence>
<dbReference type="SUPFAM" id="SSF57802">
    <property type="entry name" value="Rubredoxin-like"/>
    <property type="match status" value="1"/>
</dbReference>
<keyword evidence="5 6" id="KW-0408">Iron</keyword>